<dbReference type="GO" id="GO:0006203">
    <property type="term" value="P:dGTP catabolic process"/>
    <property type="evidence" value="ECO:0007669"/>
    <property type="project" value="TreeGrafter"/>
</dbReference>
<dbReference type="SUPFAM" id="SSF55811">
    <property type="entry name" value="Nudix"/>
    <property type="match status" value="1"/>
</dbReference>
<feature type="domain" description="Nudix hydrolase" evidence="4">
    <location>
        <begin position="20"/>
        <end position="174"/>
    </location>
</feature>
<dbReference type="PROSITE" id="PS00893">
    <property type="entry name" value="NUDIX_BOX"/>
    <property type="match status" value="1"/>
</dbReference>
<sequence>MAERRPAAAAPPAKKAKREKVGVGVGVVVTKGRPRVANGTVSDFRILVGLRKGSHGAGQWALPGGWLEKGEEFLDCALRELREETGIAPSDSDLPTRGESKARAAGTLPFVANNTQMDGVHSVTVFCYVKLKDARTEARVEEPDKCEEWRWCSREELAELPLFPPLKALLETDEGRHALNVVDFLG</sequence>
<dbReference type="InterPro" id="IPR020476">
    <property type="entry name" value="Nudix_hydrolase"/>
</dbReference>
<evidence type="ECO:0000313" key="5">
    <source>
        <dbReference type="EMBL" id="CAH0377442.1"/>
    </source>
</evidence>
<keyword evidence="1 2" id="KW-0378">Hydrolase</keyword>
<dbReference type="Pfam" id="PF00293">
    <property type="entry name" value="NUDIX"/>
    <property type="match status" value="1"/>
</dbReference>
<dbReference type="InterPro" id="IPR015797">
    <property type="entry name" value="NUDIX_hydrolase-like_dom_sf"/>
</dbReference>
<dbReference type="PROSITE" id="PS51462">
    <property type="entry name" value="NUDIX"/>
    <property type="match status" value="1"/>
</dbReference>
<dbReference type="GO" id="GO:0035539">
    <property type="term" value="F:8-oxo-7,8-dihydrodeoxyguanosine triphosphate pyrophosphatase activity"/>
    <property type="evidence" value="ECO:0007669"/>
    <property type="project" value="TreeGrafter"/>
</dbReference>
<dbReference type="Gene3D" id="3.90.79.10">
    <property type="entry name" value="Nucleoside Triphosphate Pyrophosphohydrolase"/>
    <property type="match status" value="1"/>
</dbReference>
<name>A0A8J2X675_9STRA</name>
<evidence type="ECO:0000313" key="6">
    <source>
        <dbReference type="Proteomes" id="UP000789595"/>
    </source>
</evidence>
<dbReference type="EMBL" id="CAKKNE010000005">
    <property type="protein sequence ID" value="CAH0377442.1"/>
    <property type="molecule type" value="Genomic_DNA"/>
</dbReference>
<dbReference type="PANTHER" id="PTHR16099">
    <property type="entry name" value="8-OXO-DGTP DIPHOSPHATES NUDT15"/>
    <property type="match status" value="1"/>
</dbReference>
<evidence type="ECO:0000256" key="1">
    <source>
        <dbReference type="ARBA" id="ARBA00022801"/>
    </source>
</evidence>
<accession>A0A8J2X675</accession>
<dbReference type="GO" id="GO:0005829">
    <property type="term" value="C:cytosol"/>
    <property type="evidence" value="ECO:0007669"/>
    <property type="project" value="TreeGrafter"/>
</dbReference>
<dbReference type="InterPro" id="IPR000086">
    <property type="entry name" value="NUDIX_hydrolase_dom"/>
</dbReference>
<gene>
    <name evidence="5" type="ORF">PECAL_5P19900</name>
</gene>
<evidence type="ECO:0000256" key="2">
    <source>
        <dbReference type="RuleBase" id="RU003476"/>
    </source>
</evidence>
<dbReference type="CDD" id="cd04678">
    <property type="entry name" value="NUDIX_MTH2_Nudt15"/>
    <property type="match status" value="1"/>
</dbReference>
<evidence type="ECO:0000259" key="4">
    <source>
        <dbReference type="PROSITE" id="PS51462"/>
    </source>
</evidence>
<dbReference type="PANTHER" id="PTHR16099:SF5">
    <property type="entry name" value="NUCLEOTIDE TRIPHOSPHATE DIPHOSPHATASE NUDT15"/>
    <property type="match status" value="1"/>
</dbReference>
<dbReference type="PRINTS" id="PR00502">
    <property type="entry name" value="NUDIXFAMILY"/>
</dbReference>
<comment type="caution">
    <text evidence="5">The sequence shown here is derived from an EMBL/GenBank/DDBJ whole genome shotgun (WGS) entry which is preliminary data.</text>
</comment>
<dbReference type="AlphaFoldDB" id="A0A8J2X675"/>
<evidence type="ECO:0000256" key="3">
    <source>
        <dbReference type="SAM" id="MobiDB-lite"/>
    </source>
</evidence>
<organism evidence="5 6">
    <name type="scientific">Pelagomonas calceolata</name>
    <dbReference type="NCBI Taxonomy" id="35677"/>
    <lineage>
        <taxon>Eukaryota</taxon>
        <taxon>Sar</taxon>
        <taxon>Stramenopiles</taxon>
        <taxon>Ochrophyta</taxon>
        <taxon>Pelagophyceae</taxon>
        <taxon>Pelagomonadales</taxon>
        <taxon>Pelagomonadaceae</taxon>
        <taxon>Pelagomonas</taxon>
    </lineage>
</organism>
<protein>
    <recommendedName>
        <fullName evidence="4">Nudix hydrolase domain-containing protein</fullName>
    </recommendedName>
</protein>
<comment type="similarity">
    <text evidence="2">Belongs to the Nudix hydrolase family.</text>
</comment>
<dbReference type="OrthoDB" id="447842at2759"/>
<reference evidence="5" key="1">
    <citation type="submission" date="2021-11" db="EMBL/GenBank/DDBJ databases">
        <authorList>
            <consortium name="Genoscope - CEA"/>
            <person name="William W."/>
        </authorList>
    </citation>
    <scope>NUCLEOTIDE SEQUENCE</scope>
</reference>
<dbReference type="InterPro" id="IPR020084">
    <property type="entry name" value="NUDIX_hydrolase_CS"/>
</dbReference>
<keyword evidence="6" id="KW-1185">Reference proteome</keyword>
<dbReference type="Proteomes" id="UP000789595">
    <property type="component" value="Unassembled WGS sequence"/>
</dbReference>
<proteinExistence type="inferred from homology"/>
<feature type="region of interest" description="Disordered" evidence="3">
    <location>
        <begin position="1"/>
        <end position="21"/>
    </location>
</feature>